<keyword evidence="2" id="KW-1185">Reference proteome</keyword>
<protein>
    <submittedName>
        <fullName evidence="1">Uncharacterized protein</fullName>
    </submittedName>
</protein>
<proteinExistence type="predicted"/>
<organism evidence="1 2">
    <name type="scientific">Saccharothrix carnea</name>
    <dbReference type="NCBI Taxonomy" id="1280637"/>
    <lineage>
        <taxon>Bacteria</taxon>
        <taxon>Bacillati</taxon>
        <taxon>Actinomycetota</taxon>
        <taxon>Actinomycetes</taxon>
        <taxon>Pseudonocardiales</taxon>
        <taxon>Pseudonocardiaceae</taxon>
        <taxon>Saccharothrix</taxon>
    </lineage>
</organism>
<dbReference type="RefSeq" id="WP_106619984.1">
    <property type="nucleotide sequence ID" value="NZ_PYAX01000022.1"/>
</dbReference>
<dbReference type="Proteomes" id="UP000241118">
    <property type="component" value="Unassembled WGS sequence"/>
</dbReference>
<comment type="caution">
    <text evidence="1">The sequence shown here is derived from an EMBL/GenBank/DDBJ whole genome shotgun (WGS) entry which is preliminary data.</text>
</comment>
<reference evidence="1 2" key="1">
    <citation type="submission" date="2018-03" db="EMBL/GenBank/DDBJ databases">
        <title>Genomic Encyclopedia of Type Strains, Phase III (KMG-III): the genomes of soil and plant-associated and newly described type strains.</title>
        <authorList>
            <person name="Whitman W."/>
        </authorList>
    </citation>
    <scope>NUCLEOTIDE SEQUENCE [LARGE SCALE GENOMIC DNA]</scope>
    <source>
        <strain evidence="1 2">CGMCC 4.7097</strain>
    </source>
</reference>
<gene>
    <name evidence="1" type="ORF">B0I31_12213</name>
</gene>
<accession>A0A2P8HXT8</accession>
<evidence type="ECO:0000313" key="1">
    <source>
        <dbReference type="EMBL" id="PSL51017.1"/>
    </source>
</evidence>
<sequence>MTTITLAPPTKPSATRTVVRAAVPASTAARGQVPIRTAATGQVTTAARFVGHFLAALVGVAVLGRDLEH</sequence>
<name>A0A2P8HXT8_SACCR</name>
<dbReference type="AlphaFoldDB" id="A0A2P8HXT8"/>
<evidence type="ECO:0000313" key="2">
    <source>
        <dbReference type="Proteomes" id="UP000241118"/>
    </source>
</evidence>
<dbReference type="EMBL" id="PYAX01000022">
    <property type="protein sequence ID" value="PSL51017.1"/>
    <property type="molecule type" value="Genomic_DNA"/>
</dbReference>